<comment type="caution">
    <text evidence="2">The sequence shown here is derived from an EMBL/GenBank/DDBJ whole genome shotgun (WGS) entry which is preliminary data.</text>
</comment>
<gene>
    <name evidence="2" type="ORF">MVEN_00676500</name>
</gene>
<name>A0A8H7D927_9AGAR</name>
<dbReference type="EMBL" id="JACAZI010000004">
    <property type="protein sequence ID" value="KAF7363236.1"/>
    <property type="molecule type" value="Genomic_DNA"/>
</dbReference>
<protein>
    <submittedName>
        <fullName evidence="2">Uncharacterized protein</fullName>
    </submittedName>
</protein>
<dbReference type="InterPro" id="IPR046521">
    <property type="entry name" value="DUF6698"/>
</dbReference>
<reference evidence="2" key="1">
    <citation type="submission" date="2020-05" db="EMBL/GenBank/DDBJ databases">
        <title>Mycena genomes resolve the evolution of fungal bioluminescence.</title>
        <authorList>
            <person name="Tsai I.J."/>
        </authorList>
    </citation>
    <scope>NUCLEOTIDE SEQUENCE</scope>
    <source>
        <strain evidence="2">CCC161011</strain>
    </source>
</reference>
<keyword evidence="3" id="KW-1185">Reference proteome</keyword>
<sequence length="355" mass="39263">MSTNPTSSPLQDCTNLAPSSSADLERMEQEIAHLKGLVDAFSSRRGRGRTKRARDDDDSEDIDPKRSKTTPGTDYFAYGQTIGRFLGCHVTLSHVVSERLEEAWEILCQKFAGLHQYLLELFKDPTTRRAIVKQLDPPLPNKKDKVHRAMAHPAFAQALTPMEWEANQITWTQIVEGDKQISSTQLPKFVFPCSQVFPVGKELDNPAWGAVLENACKGEVCLRSAKAIFMGPDAALEGDGYHKGKPGNASIIGMTMFTPRIIAGVITQVRCALSSRQDWNKMDGDFDYEEFFWTIHDLFDDQDFAAGIIRHWNKVIFGNSKPRATAPTAAVGPSNLDKLKAARAAHKATAAAASE</sequence>
<evidence type="ECO:0000313" key="3">
    <source>
        <dbReference type="Proteomes" id="UP000620124"/>
    </source>
</evidence>
<dbReference type="Pfam" id="PF20414">
    <property type="entry name" value="DUF6698"/>
    <property type="match status" value="1"/>
</dbReference>
<organism evidence="2 3">
    <name type="scientific">Mycena venus</name>
    <dbReference type="NCBI Taxonomy" id="2733690"/>
    <lineage>
        <taxon>Eukaryota</taxon>
        <taxon>Fungi</taxon>
        <taxon>Dikarya</taxon>
        <taxon>Basidiomycota</taxon>
        <taxon>Agaricomycotina</taxon>
        <taxon>Agaricomycetes</taxon>
        <taxon>Agaricomycetidae</taxon>
        <taxon>Agaricales</taxon>
        <taxon>Marasmiineae</taxon>
        <taxon>Mycenaceae</taxon>
        <taxon>Mycena</taxon>
    </lineage>
</organism>
<feature type="region of interest" description="Disordered" evidence="1">
    <location>
        <begin position="1"/>
        <end position="22"/>
    </location>
</feature>
<accession>A0A8H7D927</accession>
<evidence type="ECO:0000313" key="2">
    <source>
        <dbReference type="EMBL" id="KAF7363236.1"/>
    </source>
</evidence>
<dbReference type="OrthoDB" id="3160134at2759"/>
<proteinExistence type="predicted"/>
<dbReference type="Proteomes" id="UP000620124">
    <property type="component" value="Unassembled WGS sequence"/>
</dbReference>
<dbReference type="AlphaFoldDB" id="A0A8H7D927"/>
<feature type="region of interest" description="Disordered" evidence="1">
    <location>
        <begin position="44"/>
        <end position="72"/>
    </location>
</feature>
<evidence type="ECO:0000256" key="1">
    <source>
        <dbReference type="SAM" id="MobiDB-lite"/>
    </source>
</evidence>